<evidence type="ECO:0000313" key="2">
    <source>
        <dbReference type="Proteomes" id="UP001501598"/>
    </source>
</evidence>
<dbReference type="EMBL" id="BAABGT010000029">
    <property type="protein sequence ID" value="GAA4544858.1"/>
    <property type="molecule type" value="Genomic_DNA"/>
</dbReference>
<proteinExistence type="predicted"/>
<protein>
    <submittedName>
        <fullName evidence="1">DUF4188 domain-containing protein</fullName>
    </submittedName>
</protein>
<sequence>MDGGRTTHRHEGELVVFLIGMTINRWWRIDQWLPTFLAMPGMLREPATDPESGMLGFRVVLGSNGPTVIQYWDSVDELYAYASDRDALHRPAWTAFNRRARRAPGVVGVWHETFRVDRAESIYVGTPAMGLAAATERVPVTARTEAARLRIEADAVRPG</sequence>
<dbReference type="Proteomes" id="UP001501598">
    <property type="component" value="Unassembled WGS sequence"/>
</dbReference>
<dbReference type="Pfam" id="PF13826">
    <property type="entry name" value="Monooxy_af470-like"/>
    <property type="match status" value="1"/>
</dbReference>
<reference evidence="2" key="1">
    <citation type="journal article" date="2019" name="Int. J. Syst. Evol. Microbiol.">
        <title>The Global Catalogue of Microorganisms (GCM) 10K type strain sequencing project: providing services to taxonomists for standard genome sequencing and annotation.</title>
        <authorList>
            <consortium name="The Broad Institute Genomics Platform"/>
            <consortium name="The Broad Institute Genome Sequencing Center for Infectious Disease"/>
            <person name="Wu L."/>
            <person name="Ma J."/>
        </authorList>
    </citation>
    <scope>NUCLEOTIDE SEQUENCE [LARGE SCALE GENOMIC DNA]</scope>
    <source>
        <strain evidence="2">JCM 17906</strain>
    </source>
</reference>
<keyword evidence="2" id="KW-1185">Reference proteome</keyword>
<organism evidence="1 2">
    <name type="scientific">Pseudonocardia xishanensis</name>
    <dbReference type="NCBI Taxonomy" id="630995"/>
    <lineage>
        <taxon>Bacteria</taxon>
        <taxon>Bacillati</taxon>
        <taxon>Actinomycetota</taxon>
        <taxon>Actinomycetes</taxon>
        <taxon>Pseudonocardiales</taxon>
        <taxon>Pseudonocardiaceae</taxon>
        <taxon>Pseudonocardia</taxon>
    </lineage>
</organism>
<gene>
    <name evidence="1" type="ORF">GCM10023175_23720</name>
</gene>
<comment type="caution">
    <text evidence="1">The sequence shown here is derived from an EMBL/GenBank/DDBJ whole genome shotgun (WGS) entry which is preliminary data.</text>
</comment>
<name>A0ABP8RRE7_9PSEU</name>
<accession>A0ABP8RRE7</accession>
<dbReference type="InterPro" id="IPR025444">
    <property type="entry name" value="Monooxy_af470"/>
</dbReference>
<evidence type="ECO:0000313" key="1">
    <source>
        <dbReference type="EMBL" id="GAA4544858.1"/>
    </source>
</evidence>
<dbReference type="RefSeq" id="WP_345415994.1">
    <property type="nucleotide sequence ID" value="NZ_BAABGT010000029.1"/>
</dbReference>